<name>A0A6I8MG00_9CORY</name>
<dbReference type="RefSeq" id="WP_155872880.1">
    <property type="nucleotide sequence ID" value="NZ_LR738855.1"/>
</dbReference>
<dbReference type="KEGG" id="crf:FRC0190_01273"/>
<proteinExistence type="predicted"/>
<dbReference type="Proteomes" id="UP000423525">
    <property type="component" value="Chromosome"/>
</dbReference>
<gene>
    <name evidence="2" type="ORF">FRC0190_01273</name>
</gene>
<evidence type="ECO:0000313" key="3">
    <source>
        <dbReference type="Proteomes" id="UP000423525"/>
    </source>
</evidence>
<accession>A0A6I8MG00</accession>
<dbReference type="NCBIfam" id="TIGR02675">
    <property type="entry name" value="tape_meas_nterm"/>
    <property type="match status" value="1"/>
</dbReference>
<evidence type="ECO:0000313" key="2">
    <source>
        <dbReference type="EMBL" id="VZH85306.1"/>
    </source>
</evidence>
<dbReference type="Pfam" id="PF20155">
    <property type="entry name" value="TMP_3"/>
    <property type="match status" value="1"/>
</dbReference>
<dbReference type="EMBL" id="LR738855">
    <property type="protein sequence ID" value="VZH85306.1"/>
    <property type="molecule type" value="Genomic_DNA"/>
</dbReference>
<organism evidence="2 3">
    <name type="scientific">Corynebacterium rouxii</name>
    <dbReference type="NCBI Taxonomy" id="2719119"/>
    <lineage>
        <taxon>Bacteria</taxon>
        <taxon>Bacillati</taxon>
        <taxon>Actinomycetota</taxon>
        <taxon>Actinomycetes</taxon>
        <taxon>Mycobacteriales</taxon>
        <taxon>Corynebacteriaceae</taxon>
        <taxon>Corynebacterium</taxon>
    </lineage>
</organism>
<dbReference type="PANTHER" id="PTHR23159">
    <property type="entry name" value="CENTROSOMAL PROTEIN 2"/>
    <property type="match status" value="1"/>
</dbReference>
<reference evidence="2 3" key="1">
    <citation type="submission" date="2019-11" db="EMBL/GenBank/DDBJ databases">
        <authorList>
            <person name="Brisse S."/>
        </authorList>
    </citation>
    <scope>NUCLEOTIDE SEQUENCE [LARGE SCALE GENOMIC DNA]</scope>
    <source>
        <strain evidence="2">FRC0190</strain>
    </source>
</reference>
<dbReference type="Gene3D" id="1.20.120.20">
    <property type="entry name" value="Apolipoprotein"/>
    <property type="match status" value="1"/>
</dbReference>
<evidence type="ECO:0000259" key="1">
    <source>
        <dbReference type="Pfam" id="PF20155"/>
    </source>
</evidence>
<sequence>MAAVGYASLPISVDLRGIQKNIRSQVQAPMEAATKKAGQGIAQGFKTGVDAAGAEVKRLEALEKKAAETVVSQQKKVSDAKADVVAKVKQVEAAEKSLEAARAGGDAKVRAAEEALAKLRASGKASVEELEQAELKLKQVRASAEASVASKEAAVERARLGASKATDKLADSEKKLGDNQKFAAGVSADLLSATKRLDAEQDKLTKSVTEQDNAWGRLSRAIRSWGRDAGRAAGDVDGISRKFGGLKVRMAREGDEAGKAFGRAMSDGLEKSTHSLRNSVSFGAVAGGVAALTSSAIGSIKGLAREALSASDATDKFKSTLTFAGLDTGKIDELTKSARDYADKTVYELADIQNVTAQLAANGVNNYDKLAEAGGNLNAIAGGNAETFKSVGLVLSQVNGAGKLVTQDWNQIANAIPGASGKIQEALLQAGAYTGNFRDAMSKGEITAEEFNDAILKIGSEPVAVEAAKSTATFEGMIGNLEANIRGGLADALNELKPEIGAVFKGISDFAAVAMPKLVDGIQSGAKTLKKFNDFLQDNQTWIKPLSVSVGILAGAFAGLALQHKIMLAGGVIKWFKTLTWVTKLQTAAQFALNVVTGANPWVKLAVVIATVAGGLYTFFTKTETGQRLWKKFVDGIKAGWEAIKEGFTAGVDWIQDKWKSFTDGIQKVKDGFNGLKDLFLKGDFSGGLRDAFGVEEDSPIVEKFLTIRDAFVNAFNGIKEFASLWWEQVKASFQSGVDTVKTVFETGWNVIKDIFATAWLVIVDFFTGNWSRIPETIAAGWAAIKGHFSDGVEKVKQVISDWSEGTRERVGRMWDALKEAFSAAFEAIKGKAIEWAVRVGATFADLKAQASEKVRSLVESVKQKFVEMKDNVITTVKELPDRIKGFFAKSGEWLVDAGRNIMTGLLDGLKRKFEEIKSWLGDVKNHITGAFSGATSSAERQIRVHHRHAGGEIPRFAAGGVLPDIPGISRSVRDPIVGVTRRGVPIARVEPGEFIVNREATAKHLPLLAAINGGRLNGKQGDLGLPRYADGGLVTADELLRFFKGERVNGQQASRSLEGATYTYAGSNWGDCSSTQGQGALFAVGKPATNGRYMATMDAEQKLSAIGFKPGLGSGPRYAIGWFNGGPWNGHTSGTIDFGNGKTINIEMGGGRGNGQIGGGAAPASHSQYTDHKHLPLSGPTAITPEAIKSTSVDGVTYRDSNGTTRTDPQFGAAQSLWEASKRSLGLYDNGGWLPHGGVAVNLSGRPERVLAAPELAGLNKIGDALGKLVKPWEHVAATTLKNAAQNFGGGLLGNTQIVADAEKGLAEVRAQIASELEGIGKAEADLAAARKSGDPEKVKTAEKALADAREKGGNAAKKIEAAERTVAAARLQAAGEVAQKFFEGIQQAFQQVAGFLGQVAQFAEAAEKTREEISKLHQQQVMLRIEGIKSTNDLRVAEWDVAKVRMKGLIAVAKAEDELAKARKGHLQLGRSGVDGLSRAVDRFRITGAQSMEALGATFVANAAEVEAAEWGLQAVRAQANLDNLDAEYAANAARIKVAEATMAQSQAAEMLQLQVLKLQDQTKRLYGMTSSQAQGAQGFASGIGGIFGGIAKLIGGLFAGGAALATGNILGAVTAGAGALGGIQSIVGGIGQVRANKDDFKQAWSSATPGAKLGMGLGVAGGVLGGAVGVGGTLATGNAEWSNAGTQLGNAFTGATMGAMMDYQKAFADADARHAADREKQLMLKQATENAQLASARAALDAKYAIRKQALASELDVAELNKALVGAEEGTRQREALVEAAKTAAARRDSLVAEAKRANDLLGGSKQVVNVTLDSSDPAQASTLKLINELRERVEAVEFNVTDKAMSAREYVDSRR</sequence>
<dbReference type="InterPro" id="IPR013491">
    <property type="entry name" value="Tape_meas_N"/>
</dbReference>
<dbReference type="PANTHER" id="PTHR23159:SF31">
    <property type="entry name" value="CENTROSOME-ASSOCIATED PROTEIN CEP250 ISOFORM X1"/>
    <property type="match status" value="1"/>
</dbReference>
<protein>
    <recommendedName>
        <fullName evidence="1">Tape measure protein N-terminal domain-containing protein</fullName>
    </recommendedName>
</protein>
<feature type="domain" description="Tape measure protein N-terminal" evidence="1">
    <location>
        <begin position="305"/>
        <end position="489"/>
    </location>
</feature>
<dbReference type="SUPFAM" id="SSF58113">
    <property type="entry name" value="Apolipoprotein A-I"/>
    <property type="match status" value="1"/>
</dbReference>